<dbReference type="SMART" id="SM00220">
    <property type="entry name" value="S_TKc"/>
    <property type="match status" value="1"/>
</dbReference>
<organism evidence="4 5">
    <name type="scientific">Lithospermum erythrorhizon</name>
    <name type="common">Purple gromwell</name>
    <name type="synonym">Lithospermum officinale var. erythrorhizon</name>
    <dbReference type="NCBI Taxonomy" id="34254"/>
    <lineage>
        <taxon>Eukaryota</taxon>
        <taxon>Viridiplantae</taxon>
        <taxon>Streptophyta</taxon>
        <taxon>Embryophyta</taxon>
        <taxon>Tracheophyta</taxon>
        <taxon>Spermatophyta</taxon>
        <taxon>Magnoliopsida</taxon>
        <taxon>eudicotyledons</taxon>
        <taxon>Gunneridae</taxon>
        <taxon>Pentapetalae</taxon>
        <taxon>asterids</taxon>
        <taxon>lamiids</taxon>
        <taxon>Boraginales</taxon>
        <taxon>Boraginaceae</taxon>
        <taxon>Boraginoideae</taxon>
        <taxon>Lithospermeae</taxon>
        <taxon>Lithospermum</taxon>
    </lineage>
</organism>
<dbReference type="Pfam" id="PF07714">
    <property type="entry name" value="PK_Tyr_Ser-Thr"/>
    <property type="match status" value="1"/>
</dbReference>
<dbReference type="AlphaFoldDB" id="A0AAV3PYF8"/>
<name>A0AAV3PYF8_LITER</name>
<evidence type="ECO:0000256" key="2">
    <source>
        <dbReference type="ARBA" id="ARBA00022840"/>
    </source>
</evidence>
<evidence type="ECO:0000256" key="1">
    <source>
        <dbReference type="ARBA" id="ARBA00022741"/>
    </source>
</evidence>
<proteinExistence type="predicted"/>
<keyword evidence="2" id="KW-0067">ATP-binding</keyword>
<dbReference type="Proteomes" id="UP001454036">
    <property type="component" value="Unassembled WGS sequence"/>
</dbReference>
<dbReference type="SUPFAM" id="SSF56112">
    <property type="entry name" value="Protein kinase-like (PK-like)"/>
    <property type="match status" value="1"/>
</dbReference>
<dbReference type="InterPro" id="IPR001245">
    <property type="entry name" value="Ser-Thr/Tyr_kinase_cat_dom"/>
</dbReference>
<evidence type="ECO:0000313" key="4">
    <source>
        <dbReference type="EMBL" id="GAA0155007.1"/>
    </source>
</evidence>
<gene>
    <name evidence="4" type="ORF">LIER_38004</name>
</gene>
<dbReference type="PANTHER" id="PTHR27001">
    <property type="entry name" value="OS01G0253100 PROTEIN"/>
    <property type="match status" value="1"/>
</dbReference>
<dbReference type="InterPro" id="IPR011009">
    <property type="entry name" value="Kinase-like_dom_sf"/>
</dbReference>
<dbReference type="GO" id="GO:0004672">
    <property type="term" value="F:protein kinase activity"/>
    <property type="evidence" value="ECO:0007669"/>
    <property type="project" value="InterPro"/>
</dbReference>
<sequence length="208" mass="23432">MKSHPNVPKLIGYSIDKMLAVVYDLKAKYPLHHIIREDVALCTRASMAAKIGHILQSFHDKGIGIGCIESHSILLDQEDNIYFCDFGLSDRVQAKLNKINSQVTTNQGYGFWAPEWDSPYSKWTLERDIYAYGILVLELVKGGIGKITPNPLEYVRKLESSDAAILGFDINQLVKRCLSENPRERPKIGDVAEALDKFIPNPHQHDAI</sequence>
<evidence type="ECO:0000259" key="3">
    <source>
        <dbReference type="PROSITE" id="PS50011"/>
    </source>
</evidence>
<protein>
    <recommendedName>
        <fullName evidence="3">Protein kinase domain-containing protein</fullName>
    </recommendedName>
</protein>
<dbReference type="PROSITE" id="PS50011">
    <property type="entry name" value="PROTEIN_KINASE_DOM"/>
    <property type="match status" value="1"/>
</dbReference>
<keyword evidence="5" id="KW-1185">Reference proteome</keyword>
<accession>A0AAV3PYF8</accession>
<reference evidence="4 5" key="1">
    <citation type="submission" date="2024-01" db="EMBL/GenBank/DDBJ databases">
        <title>The complete chloroplast genome sequence of Lithospermum erythrorhizon: insights into the phylogenetic relationship among Boraginaceae species and the maternal lineages of purple gromwells.</title>
        <authorList>
            <person name="Okada T."/>
            <person name="Watanabe K."/>
        </authorList>
    </citation>
    <scope>NUCLEOTIDE SEQUENCE [LARGE SCALE GENOMIC DNA]</scope>
</reference>
<dbReference type="Gene3D" id="1.10.510.10">
    <property type="entry name" value="Transferase(Phosphotransferase) domain 1"/>
    <property type="match status" value="1"/>
</dbReference>
<dbReference type="PANTHER" id="PTHR27001:SF931">
    <property type="entry name" value="OS11G0664100 PROTEIN"/>
    <property type="match status" value="1"/>
</dbReference>
<keyword evidence="1" id="KW-0547">Nucleotide-binding</keyword>
<evidence type="ECO:0000313" key="5">
    <source>
        <dbReference type="Proteomes" id="UP001454036"/>
    </source>
</evidence>
<feature type="domain" description="Protein kinase" evidence="3">
    <location>
        <begin position="1"/>
        <end position="199"/>
    </location>
</feature>
<dbReference type="EMBL" id="BAABME010018785">
    <property type="protein sequence ID" value="GAA0155007.1"/>
    <property type="molecule type" value="Genomic_DNA"/>
</dbReference>
<dbReference type="GO" id="GO:0005524">
    <property type="term" value="F:ATP binding"/>
    <property type="evidence" value="ECO:0007669"/>
    <property type="project" value="UniProtKB-KW"/>
</dbReference>
<comment type="caution">
    <text evidence="4">The sequence shown here is derived from an EMBL/GenBank/DDBJ whole genome shotgun (WGS) entry which is preliminary data.</text>
</comment>
<dbReference type="InterPro" id="IPR000719">
    <property type="entry name" value="Prot_kinase_dom"/>
</dbReference>
<dbReference type="GO" id="GO:0005886">
    <property type="term" value="C:plasma membrane"/>
    <property type="evidence" value="ECO:0007669"/>
    <property type="project" value="TreeGrafter"/>
</dbReference>